<feature type="region of interest" description="Disordered" evidence="1">
    <location>
        <begin position="1"/>
        <end position="50"/>
    </location>
</feature>
<feature type="region of interest" description="Disordered" evidence="1">
    <location>
        <begin position="81"/>
        <end position="104"/>
    </location>
</feature>
<dbReference type="AlphaFoldDB" id="A0A6P8H959"/>
<reference evidence="3" key="1">
    <citation type="submission" date="2025-08" db="UniProtKB">
        <authorList>
            <consortium name="RefSeq"/>
        </authorList>
    </citation>
    <scope>IDENTIFICATION</scope>
    <source>
        <tissue evidence="3">Tentacle</tissue>
    </source>
</reference>
<evidence type="ECO:0000313" key="3">
    <source>
        <dbReference type="RefSeq" id="XP_031552061.1"/>
    </source>
</evidence>
<feature type="compositionally biased region" description="Basic and acidic residues" evidence="1">
    <location>
        <begin position="81"/>
        <end position="95"/>
    </location>
</feature>
<dbReference type="GeneID" id="116289313"/>
<evidence type="ECO:0000256" key="1">
    <source>
        <dbReference type="SAM" id="MobiDB-lite"/>
    </source>
</evidence>
<accession>A0A6P8H959</accession>
<organism evidence="2 3">
    <name type="scientific">Actinia tenebrosa</name>
    <name type="common">Australian red waratah sea anemone</name>
    <dbReference type="NCBI Taxonomy" id="6105"/>
    <lineage>
        <taxon>Eukaryota</taxon>
        <taxon>Metazoa</taxon>
        <taxon>Cnidaria</taxon>
        <taxon>Anthozoa</taxon>
        <taxon>Hexacorallia</taxon>
        <taxon>Actiniaria</taxon>
        <taxon>Actiniidae</taxon>
        <taxon>Actinia</taxon>
    </lineage>
</organism>
<gene>
    <name evidence="3" type="primary">LOC116289313</name>
</gene>
<sequence>MAPGRKRDRRKGKEGNGSFSLNAKSAVIKGSSGSNTKKAKDKAVPKGKLKDQTTKWIEDVNKSFNELQPKLAEDHALEKIAGQREPKTCQKKEQRMQSLKSDITDEEVSNTITNMANLLEQT</sequence>
<proteinExistence type="predicted"/>
<dbReference type="OrthoDB" id="10410595at2759"/>
<feature type="compositionally biased region" description="Basic residues" evidence="1">
    <location>
        <begin position="1"/>
        <end position="12"/>
    </location>
</feature>
<dbReference type="Proteomes" id="UP000515163">
    <property type="component" value="Unplaced"/>
</dbReference>
<evidence type="ECO:0000313" key="2">
    <source>
        <dbReference type="Proteomes" id="UP000515163"/>
    </source>
</evidence>
<protein>
    <submittedName>
        <fullName evidence="3">Uncharacterized protein LOC116289313</fullName>
    </submittedName>
</protein>
<dbReference type="InParanoid" id="A0A6P8H959"/>
<dbReference type="RefSeq" id="XP_031552061.1">
    <property type="nucleotide sequence ID" value="XM_031696201.1"/>
</dbReference>
<feature type="compositionally biased region" description="Basic and acidic residues" evidence="1">
    <location>
        <begin position="41"/>
        <end position="50"/>
    </location>
</feature>
<dbReference type="KEGG" id="aten:116289313"/>
<name>A0A6P8H959_ACTTE</name>
<keyword evidence="2" id="KW-1185">Reference proteome</keyword>